<comment type="catalytic activity">
    <reaction evidence="4">
        <text>D-xylulose + ATP = D-xylulose 5-phosphate + ADP + H(+)</text>
        <dbReference type="Rhea" id="RHEA:10964"/>
        <dbReference type="ChEBI" id="CHEBI:15378"/>
        <dbReference type="ChEBI" id="CHEBI:17140"/>
        <dbReference type="ChEBI" id="CHEBI:30616"/>
        <dbReference type="ChEBI" id="CHEBI:57737"/>
        <dbReference type="ChEBI" id="CHEBI:456216"/>
        <dbReference type="EC" id="2.7.1.17"/>
    </reaction>
</comment>
<feature type="domain" description="Carbohydrate kinase FGGY N-terminal" evidence="5">
    <location>
        <begin position="9"/>
        <end position="254"/>
    </location>
</feature>
<dbReference type="Pfam" id="PF00370">
    <property type="entry name" value="FGGY_N"/>
    <property type="match status" value="1"/>
</dbReference>
<evidence type="ECO:0000313" key="7">
    <source>
        <dbReference type="EnsemblMetazoa" id="SMAR006987-PA"/>
    </source>
</evidence>
<comment type="similarity">
    <text evidence="1 4">Belongs to the FGGY kinase family.</text>
</comment>
<evidence type="ECO:0000256" key="4">
    <source>
        <dbReference type="RuleBase" id="RU367058"/>
    </source>
</evidence>
<name>T1J0E2_STRMM</name>
<dbReference type="eggNOG" id="KOG2531">
    <property type="taxonomic scope" value="Eukaryota"/>
</dbReference>
<evidence type="ECO:0000313" key="8">
    <source>
        <dbReference type="Proteomes" id="UP000014500"/>
    </source>
</evidence>
<dbReference type="PhylomeDB" id="T1J0E2"/>
<protein>
    <recommendedName>
        <fullName evidence="4">Xylulose kinase</fullName>
        <ecNumber evidence="4">2.7.1.17</ecNumber>
    </recommendedName>
</protein>
<dbReference type="InterPro" id="IPR042024">
    <property type="entry name" value="D-XK_euk"/>
</dbReference>
<feature type="domain" description="Carbohydrate kinase FGGY C-terminal" evidence="6">
    <location>
        <begin position="262"/>
        <end position="430"/>
    </location>
</feature>
<comment type="function">
    <text evidence="4">Phosphorylates D-xylulose to produce D-xylulose 5-phosphate, a molecule that may play an important role in the regulation of glucose metabolism and lipogenesis.</text>
</comment>
<evidence type="ECO:0000256" key="2">
    <source>
        <dbReference type="ARBA" id="ARBA00022679"/>
    </source>
</evidence>
<dbReference type="InterPro" id="IPR018484">
    <property type="entry name" value="FGGY_N"/>
</dbReference>
<dbReference type="PANTHER" id="PTHR10196:SF57">
    <property type="entry name" value="XYLULOSE KINASE"/>
    <property type="match status" value="1"/>
</dbReference>
<evidence type="ECO:0000259" key="6">
    <source>
        <dbReference type="Pfam" id="PF02782"/>
    </source>
</evidence>
<dbReference type="InterPro" id="IPR000577">
    <property type="entry name" value="Carb_kinase_FGGY"/>
</dbReference>
<dbReference type="InterPro" id="IPR043129">
    <property type="entry name" value="ATPase_NBD"/>
</dbReference>
<keyword evidence="3 4" id="KW-0418">Kinase</keyword>
<dbReference type="GO" id="GO:0005997">
    <property type="term" value="P:xylulose metabolic process"/>
    <property type="evidence" value="ECO:0007669"/>
    <property type="project" value="UniProtKB-UniRule"/>
</dbReference>
<dbReference type="AlphaFoldDB" id="T1J0E2"/>
<proteinExistence type="inferred from homology"/>
<dbReference type="InterPro" id="IPR018485">
    <property type="entry name" value="FGGY_C"/>
</dbReference>
<evidence type="ECO:0000256" key="1">
    <source>
        <dbReference type="ARBA" id="ARBA00009156"/>
    </source>
</evidence>
<evidence type="ECO:0000259" key="5">
    <source>
        <dbReference type="Pfam" id="PF00370"/>
    </source>
</evidence>
<dbReference type="GO" id="GO:0042732">
    <property type="term" value="P:D-xylose metabolic process"/>
    <property type="evidence" value="ECO:0007669"/>
    <property type="project" value="UniProtKB-UniRule"/>
</dbReference>
<keyword evidence="4" id="KW-0067">ATP-binding</keyword>
<dbReference type="GO" id="GO:0004856">
    <property type="term" value="F:D-xylulokinase activity"/>
    <property type="evidence" value="ECO:0007669"/>
    <property type="project" value="UniProtKB-UniRule"/>
</dbReference>
<dbReference type="Gene3D" id="3.30.420.40">
    <property type="match status" value="2"/>
</dbReference>
<dbReference type="CDD" id="cd07776">
    <property type="entry name" value="ASKHA_NBD_FGGY_SpXK-like"/>
    <property type="match status" value="1"/>
</dbReference>
<keyword evidence="4" id="KW-0859">Xylose metabolism</keyword>
<keyword evidence="8" id="KW-1185">Reference proteome</keyword>
<dbReference type="EC" id="2.7.1.17" evidence="4"/>
<dbReference type="GO" id="GO:0005524">
    <property type="term" value="F:ATP binding"/>
    <property type="evidence" value="ECO:0007669"/>
    <property type="project" value="UniProtKB-KW"/>
</dbReference>
<dbReference type="OMA" id="NSCALGG"/>
<keyword evidence="2 4" id="KW-0808">Transferase</keyword>
<sequence length="482" mass="53767">MATCQRGFYIGFDISTQSLKATVIDNACKVVAEVAVLYDSDLPEFRTRGGVHVDDLVVSSPPTMWVKAVDLVLEKLRASSQFDFSHVISLSGAAQQHGSVYWKKGAREKLKLLQSDKFLFEQAQKLAHQTGSVAYERFTASQIMKIYETQPLAYANTERISLISSFIASLFLGDFAPIDYSDGSGMNLMNIWEKEWIDELVQVVAPDLKRRLGELVPSYKNLGTISPYFVERYGFSKHCSVVTFTGDNSATVACAMLQPGDLVISLGTSDTLMFVTNSPVPTTEGHVICSPIHVDSFYVMLCFQNGSFVRERISNECTEGSWQLFSIYFDTQEILPQISGVFRFNKQNQKVNSFSKEVEVRALIEGQVLSKRVHAKRLGFKLEKGSKILATGGSSKNDDILQVFADAFDTPVYRLYENSASLGAALIAKYGCVAEPHLSFHDSIKLNNHTCAVTPSPEAVKVYDQMNERYESLEEKIIKEMK</sequence>
<organism evidence="7 8">
    <name type="scientific">Strigamia maritima</name>
    <name type="common">European centipede</name>
    <name type="synonym">Geophilus maritimus</name>
    <dbReference type="NCBI Taxonomy" id="126957"/>
    <lineage>
        <taxon>Eukaryota</taxon>
        <taxon>Metazoa</taxon>
        <taxon>Ecdysozoa</taxon>
        <taxon>Arthropoda</taxon>
        <taxon>Myriapoda</taxon>
        <taxon>Chilopoda</taxon>
        <taxon>Pleurostigmophora</taxon>
        <taxon>Geophilomorpha</taxon>
        <taxon>Linotaeniidae</taxon>
        <taxon>Strigamia</taxon>
    </lineage>
</organism>
<dbReference type="HOGENOM" id="CLU_016149_8_0_1"/>
<dbReference type="EMBL" id="JH431734">
    <property type="status" value="NOT_ANNOTATED_CDS"/>
    <property type="molecule type" value="Genomic_DNA"/>
</dbReference>
<accession>T1J0E2</accession>
<evidence type="ECO:0000256" key="3">
    <source>
        <dbReference type="ARBA" id="ARBA00022777"/>
    </source>
</evidence>
<reference evidence="8" key="1">
    <citation type="submission" date="2011-05" db="EMBL/GenBank/DDBJ databases">
        <authorList>
            <person name="Richards S.R."/>
            <person name="Qu J."/>
            <person name="Jiang H."/>
            <person name="Jhangiani S.N."/>
            <person name="Agravi P."/>
            <person name="Goodspeed R."/>
            <person name="Gross S."/>
            <person name="Mandapat C."/>
            <person name="Jackson L."/>
            <person name="Mathew T."/>
            <person name="Pu L."/>
            <person name="Thornton R."/>
            <person name="Saada N."/>
            <person name="Wilczek-Boney K.B."/>
            <person name="Lee S."/>
            <person name="Kovar C."/>
            <person name="Wu Y."/>
            <person name="Scherer S.E."/>
            <person name="Worley K.C."/>
            <person name="Muzny D.M."/>
            <person name="Gibbs R."/>
        </authorList>
    </citation>
    <scope>NUCLEOTIDE SEQUENCE</scope>
    <source>
        <strain evidence="8">Brora</strain>
    </source>
</reference>
<dbReference type="GO" id="GO:0005829">
    <property type="term" value="C:cytosol"/>
    <property type="evidence" value="ECO:0007669"/>
    <property type="project" value="TreeGrafter"/>
</dbReference>
<dbReference type="STRING" id="126957.T1J0E2"/>
<dbReference type="PIRSF" id="PIRSF000538">
    <property type="entry name" value="GlpK"/>
    <property type="match status" value="1"/>
</dbReference>
<dbReference type="PANTHER" id="PTHR10196">
    <property type="entry name" value="SUGAR KINASE"/>
    <property type="match status" value="1"/>
</dbReference>
<dbReference type="Proteomes" id="UP000014500">
    <property type="component" value="Unassembled WGS sequence"/>
</dbReference>
<keyword evidence="4" id="KW-0547">Nucleotide-binding</keyword>
<dbReference type="SUPFAM" id="SSF53067">
    <property type="entry name" value="Actin-like ATPase domain"/>
    <property type="match status" value="2"/>
</dbReference>
<reference evidence="7" key="2">
    <citation type="submission" date="2015-02" db="UniProtKB">
        <authorList>
            <consortium name="EnsemblMetazoa"/>
        </authorList>
    </citation>
    <scope>IDENTIFICATION</scope>
</reference>
<keyword evidence="4" id="KW-0119">Carbohydrate metabolism</keyword>
<dbReference type="Pfam" id="PF02782">
    <property type="entry name" value="FGGY_C"/>
    <property type="match status" value="1"/>
</dbReference>
<dbReference type="EnsemblMetazoa" id="SMAR006987-RA">
    <property type="protein sequence ID" value="SMAR006987-PA"/>
    <property type="gene ID" value="SMAR006987"/>
</dbReference>